<feature type="compositionally biased region" description="Pro residues" evidence="1">
    <location>
        <begin position="178"/>
        <end position="191"/>
    </location>
</feature>
<dbReference type="VEuPathDB" id="FungiDB:MYCFIDRAFT_180241"/>
<proteinExistence type="predicted"/>
<sequence length="432" mass="47519">MSVREGGEAKDCGKAEGRFWERAERSGREDSPSPACSKQHTAQQKHSTAPHRPAQVDMSKANSTAYDWASIFDFYCQHSLWGGQELTDGQWEALLRSNPCHPDKRQMERANFHYAVKNHIVPEHLPGLLVVNEGRATWNVPPRFPPAVPVPVPVDRFKPAAVKKAWLELAVQNAAAASPPPPPASPLPSNPSPHRIKEARQGKGAAHDSDHGHHTQNHASALSPSRHRLRHRDHRIQSLEQQLARMTRDDHEKARHISRLTQELQHLQISNRKKDEAVTALETSFDNAIAWGKREIARLEVQNSETLARFDDAIAWGEGQLAKEKHYNSQLRRSLQRYSSGSASAAGRESCSVGSEDGLGGSIGSVGEVELNRSMGGQGQGGLDRMTVAREGVSGVTLAATETLAAKLAYVEACIDSDGGLRESVWTTMLEF</sequence>
<gene>
    <name evidence="2" type="ORF">MYCFIDRAFT_180241</name>
</gene>
<feature type="region of interest" description="Disordered" evidence="1">
    <location>
        <begin position="1"/>
        <end position="58"/>
    </location>
</feature>
<dbReference type="EMBL" id="KB446569">
    <property type="protein sequence ID" value="EME77096.1"/>
    <property type="molecule type" value="Genomic_DNA"/>
</dbReference>
<reference evidence="2 3" key="1">
    <citation type="journal article" date="2012" name="PLoS Pathog.">
        <title>Diverse lifestyles and strategies of plant pathogenesis encoded in the genomes of eighteen Dothideomycetes fungi.</title>
        <authorList>
            <person name="Ohm R.A."/>
            <person name="Feau N."/>
            <person name="Henrissat B."/>
            <person name="Schoch C.L."/>
            <person name="Horwitz B.A."/>
            <person name="Barry K.W."/>
            <person name="Condon B.J."/>
            <person name="Copeland A.C."/>
            <person name="Dhillon B."/>
            <person name="Glaser F."/>
            <person name="Hesse C.N."/>
            <person name="Kosti I."/>
            <person name="LaButti K."/>
            <person name="Lindquist E.A."/>
            <person name="Lucas S."/>
            <person name="Salamov A.A."/>
            <person name="Bradshaw R.E."/>
            <person name="Ciuffetti L."/>
            <person name="Hamelin R.C."/>
            <person name="Kema G.H.J."/>
            <person name="Lawrence C."/>
            <person name="Scott J.A."/>
            <person name="Spatafora J.W."/>
            <person name="Turgeon B.G."/>
            <person name="de Wit P.J.G.M."/>
            <person name="Zhong S."/>
            <person name="Goodwin S.B."/>
            <person name="Grigoriev I.V."/>
        </authorList>
    </citation>
    <scope>NUCLEOTIDE SEQUENCE [LARGE SCALE GENOMIC DNA]</scope>
    <source>
        <strain evidence="2 3">CIRAD86</strain>
    </source>
</reference>
<accession>M2ZYA4</accession>
<evidence type="ECO:0000313" key="3">
    <source>
        <dbReference type="Proteomes" id="UP000016932"/>
    </source>
</evidence>
<feature type="region of interest" description="Disordered" evidence="1">
    <location>
        <begin position="173"/>
        <end position="231"/>
    </location>
</feature>
<dbReference type="HOGENOM" id="CLU_634800_0_0_1"/>
<feature type="compositionally biased region" description="Basic and acidic residues" evidence="1">
    <location>
        <begin position="195"/>
        <end position="213"/>
    </location>
</feature>
<dbReference type="RefSeq" id="XP_007932310.1">
    <property type="nucleotide sequence ID" value="XM_007934119.1"/>
</dbReference>
<dbReference type="KEGG" id="pfj:MYCFIDRAFT_180241"/>
<dbReference type="GeneID" id="19334334"/>
<evidence type="ECO:0000256" key="1">
    <source>
        <dbReference type="SAM" id="MobiDB-lite"/>
    </source>
</evidence>
<protein>
    <submittedName>
        <fullName evidence="2">Uncharacterized protein</fullName>
    </submittedName>
</protein>
<dbReference type="SMR" id="M2ZYA4"/>
<organism evidence="2 3">
    <name type="scientific">Pseudocercospora fijiensis (strain CIRAD86)</name>
    <name type="common">Black leaf streak disease fungus</name>
    <name type="synonym">Mycosphaerella fijiensis</name>
    <dbReference type="NCBI Taxonomy" id="383855"/>
    <lineage>
        <taxon>Eukaryota</taxon>
        <taxon>Fungi</taxon>
        <taxon>Dikarya</taxon>
        <taxon>Ascomycota</taxon>
        <taxon>Pezizomycotina</taxon>
        <taxon>Dothideomycetes</taxon>
        <taxon>Dothideomycetidae</taxon>
        <taxon>Mycosphaerellales</taxon>
        <taxon>Mycosphaerellaceae</taxon>
        <taxon>Pseudocercospora</taxon>
    </lineage>
</organism>
<dbReference type="Proteomes" id="UP000016932">
    <property type="component" value="Unassembled WGS sequence"/>
</dbReference>
<evidence type="ECO:0000313" key="2">
    <source>
        <dbReference type="EMBL" id="EME77096.1"/>
    </source>
</evidence>
<name>M2ZYA4_PSEFD</name>
<dbReference type="AlphaFoldDB" id="M2ZYA4"/>
<keyword evidence="3" id="KW-1185">Reference proteome</keyword>
<feature type="compositionally biased region" description="Polar residues" evidence="1">
    <location>
        <begin position="34"/>
        <end position="47"/>
    </location>
</feature>
<feature type="compositionally biased region" description="Basic and acidic residues" evidence="1">
    <location>
        <begin position="1"/>
        <end position="31"/>
    </location>
</feature>